<evidence type="ECO:0000313" key="3">
    <source>
        <dbReference type="EMBL" id="CAA9574081.1"/>
    </source>
</evidence>
<proteinExistence type="predicted"/>
<protein>
    <recommendedName>
        <fullName evidence="2">NrtR DNA-binding winged helix domain-containing protein</fullName>
    </recommendedName>
</protein>
<reference evidence="3" key="1">
    <citation type="submission" date="2020-02" db="EMBL/GenBank/DDBJ databases">
        <authorList>
            <person name="Meier V. D."/>
        </authorList>
    </citation>
    <scope>NUCLEOTIDE SEQUENCE</scope>
    <source>
        <strain evidence="3">AVDCRST_MAG49</strain>
    </source>
</reference>
<feature type="region of interest" description="Disordered" evidence="1">
    <location>
        <begin position="1"/>
        <end position="43"/>
    </location>
</feature>
<dbReference type="InterPro" id="IPR036388">
    <property type="entry name" value="WH-like_DNA-bd_sf"/>
</dbReference>
<dbReference type="Gene3D" id="3.90.79.10">
    <property type="entry name" value="Nucleoside Triphosphate Pyrophosphohydrolase"/>
    <property type="match status" value="1"/>
</dbReference>
<accession>A0A6J4VBC7</accession>
<dbReference type="InterPro" id="IPR015797">
    <property type="entry name" value="NUDIX_hydrolase-like_dom_sf"/>
</dbReference>
<dbReference type="SUPFAM" id="SSF55811">
    <property type="entry name" value="Nudix"/>
    <property type="match status" value="1"/>
</dbReference>
<name>A0A6J4VBC7_9BACT</name>
<organism evidence="3">
    <name type="scientific">uncultured Thermomicrobiales bacterium</name>
    <dbReference type="NCBI Taxonomy" id="1645740"/>
    <lineage>
        <taxon>Bacteria</taxon>
        <taxon>Pseudomonadati</taxon>
        <taxon>Thermomicrobiota</taxon>
        <taxon>Thermomicrobia</taxon>
        <taxon>Thermomicrobiales</taxon>
        <taxon>environmental samples</taxon>
    </lineage>
</organism>
<dbReference type="SUPFAM" id="SSF46785">
    <property type="entry name" value="Winged helix' DNA-binding domain"/>
    <property type="match status" value="1"/>
</dbReference>
<sequence length="268" mass="28629">MGDRGAEPEPSPATMVAQTERVGGPPPGPPSLPSRAVPTGSLGGDRPVVDVRVVLFTVTAGSLLVALQGPTRAPRLPRGLPGVGEPLDAAARRIVRGSTALSEQYLEQLYTLSVPDDPSDPTARSWTVVVSYMALIVSGTGHGADAAPAPAAGVTWCAMDADPALVSTDRMVLDYAQLRLQAKLGYTTIAFHLLPQTFTLSELQRAYEAILGRPLDKRNFRRRVTAAGILTQTAEQRRDGSHRPAALYRFRAEHDRESYLTPPWSGGS</sequence>
<evidence type="ECO:0000256" key="1">
    <source>
        <dbReference type="SAM" id="MobiDB-lite"/>
    </source>
</evidence>
<evidence type="ECO:0000259" key="2">
    <source>
        <dbReference type="Pfam" id="PF21906"/>
    </source>
</evidence>
<dbReference type="Gene3D" id="1.10.10.10">
    <property type="entry name" value="Winged helix-like DNA-binding domain superfamily/Winged helix DNA-binding domain"/>
    <property type="match status" value="1"/>
</dbReference>
<feature type="domain" description="NrtR DNA-binding winged helix" evidence="2">
    <location>
        <begin position="190"/>
        <end position="250"/>
    </location>
</feature>
<dbReference type="AlphaFoldDB" id="A0A6J4VBC7"/>
<dbReference type="Pfam" id="PF21906">
    <property type="entry name" value="WHD_NrtR"/>
    <property type="match status" value="1"/>
</dbReference>
<gene>
    <name evidence="3" type="ORF">AVDCRST_MAG49-3952</name>
</gene>
<dbReference type="EMBL" id="CADCWG010000289">
    <property type="protein sequence ID" value="CAA9574081.1"/>
    <property type="molecule type" value="Genomic_DNA"/>
</dbReference>
<dbReference type="InterPro" id="IPR036390">
    <property type="entry name" value="WH_DNA-bd_sf"/>
</dbReference>
<dbReference type="InterPro" id="IPR054105">
    <property type="entry name" value="WHD_NrtR"/>
</dbReference>